<dbReference type="EMBL" id="PKPP01003484">
    <property type="protein sequence ID" value="PWA69235.1"/>
    <property type="molecule type" value="Genomic_DNA"/>
</dbReference>
<keyword evidence="2" id="KW-1185">Reference proteome</keyword>
<proteinExistence type="predicted"/>
<comment type="caution">
    <text evidence="1">The sequence shown here is derived from an EMBL/GenBank/DDBJ whole genome shotgun (WGS) entry which is preliminary data.</text>
</comment>
<dbReference type="InterPro" id="IPR040183">
    <property type="entry name" value="THUMPD1-like"/>
</dbReference>
<evidence type="ECO:0000313" key="1">
    <source>
        <dbReference type="EMBL" id="PWA69235.1"/>
    </source>
</evidence>
<name>A0A2U1N6T5_ARTAN</name>
<gene>
    <name evidence="1" type="ORF">CTI12_AA298940</name>
</gene>
<sequence length="94" mass="11012">MEDIFEEPIVDIDISDAKNPLAVVEYVQDLYTHYRRTERRFNYLDTGCNGVVFVQMRKRDEDPTPKKIAHRMISTAAATRKHMSKSAFINMYPN</sequence>
<dbReference type="OrthoDB" id="1739800at2759"/>
<dbReference type="GO" id="GO:0003723">
    <property type="term" value="F:RNA binding"/>
    <property type="evidence" value="ECO:0007669"/>
    <property type="project" value="InterPro"/>
</dbReference>
<dbReference type="PANTHER" id="PTHR13452">
    <property type="entry name" value="THUMP DOMAIN CONTAINING PROTEIN 1-RELATED"/>
    <property type="match status" value="1"/>
</dbReference>
<dbReference type="Proteomes" id="UP000245207">
    <property type="component" value="Unassembled WGS sequence"/>
</dbReference>
<organism evidence="1 2">
    <name type="scientific">Artemisia annua</name>
    <name type="common">Sweet wormwood</name>
    <dbReference type="NCBI Taxonomy" id="35608"/>
    <lineage>
        <taxon>Eukaryota</taxon>
        <taxon>Viridiplantae</taxon>
        <taxon>Streptophyta</taxon>
        <taxon>Embryophyta</taxon>
        <taxon>Tracheophyta</taxon>
        <taxon>Spermatophyta</taxon>
        <taxon>Magnoliopsida</taxon>
        <taxon>eudicotyledons</taxon>
        <taxon>Gunneridae</taxon>
        <taxon>Pentapetalae</taxon>
        <taxon>asterids</taxon>
        <taxon>campanulids</taxon>
        <taxon>Asterales</taxon>
        <taxon>Asteraceae</taxon>
        <taxon>Asteroideae</taxon>
        <taxon>Anthemideae</taxon>
        <taxon>Artemisiinae</taxon>
        <taxon>Artemisia</taxon>
    </lineage>
</organism>
<evidence type="ECO:0000313" key="2">
    <source>
        <dbReference type="Proteomes" id="UP000245207"/>
    </source>
</evidence>
<dbReference type="AlphaFoldDB" id="A0A2U1N6T5"/>
<dbReference type="GO" id="GO:0006400">
    <property type="term" value="P:tRNA modification"/>
    <property type="evidence" value="ECO:0007669"/>
    <property type="project" value="InterPro"/>
</dbReference>
<accession>A0A2U1N6T5</accession>
<protein>
    <submittedName>
        <fullName evidence="1">Uncharacterized protein</fullName>
    </submittedName>
</protein>
<dbReference type="STRING" id="35608.A0A2U1N6T5"/>
<reference evidence="1 2" key="1">
    <citation type="journal article" date="2018" name="Mol. Plant">
        <title>The genome of Artemisia annua provides insight into the evolution of Asteraceae family and artemisinin biosynthesis.</title>
        <authorList>
            <person name="Shen Q."/>
            <person name="Zhang L."/>
            <person name="Liao Z."/>
            <person name="Wang S."/>
            <person name="Yan T."/>
            <person name="Shi P."/>
            <person name="Liu M."/>
            <person name="Fu X."/>
            <person name="Pan Q."/>
            <person name="Wang Y."/>
            <person name="Lv Z."/>
            <person name="Lu X."/>
            <person name="Zhang F."/>
            <person name="Jiang W."/>
            <person name="Ma Y."/>
            <person name="Chen M."/>
            <person name="Hao X."/>
            <person name="Li L."/>
            <person name="Tang Y."/>
            <person name="Lv G."/>
            <person name="Zhou Y."/>
            <person name="Sun X."/>
            <person name="Brodelius P.E."/>
            <person name="Rose J.K.C."/>
            <person name="Tang K."/>
        </authorList>
    </citation>
    <scope>NUCLEOTIDE SEQUENCE [LARGE SCALE GENOMIC DNA]</scope>
    <source>
        <strain evidence="2">cv. Huhao1</strain>
        <tissue evidence="1">Leaf</tissue>
    </source>
</reference>
<dbReference type="PANTHER" id="PTHR13452:SF10">
    <property type="entry name" value="THUMP DOMAIN-CONTAINING PROTEIN 1"/>
    <property type="match status" value="1"/>
</dbReference>